<evidence type="ECO:0000256" key="2">
    <source>
        <dbReference type="ARBA" id="ARBA00022723"/>
    </source>
</evidence>
<dbReference type="EMBL" id="JAFIQS010000006">
    <property type="protein sequence ID" value="KAG5168529.1"/>
    <property type="molecule type" value="Genomic_DNA"/>
</dbReference>
<evidence type="ECO:0000313" key="11">
    <source>
        <dbReference type="EMBL" id="KAG5168529.1"/>
    </source>
</evidence>
<dbReference type="InterPro" id="IPR033138">
    <property type="entry name" value="Cu_oxidase_CS"/>
</dbReference>
<evidence type="ECO:0000256" key="5">
    <source>
        <dbReference type="ARBA" id="ARBA00023157"/>
    </source>
</evidence>
<evidence type="ECO:0000256" key="7">
    <source>
        <dbReference type="SAM" id="SignalP"/>
    </source>
</evidence>
<reference evidence="11" key="1">
    <citation type="submission" date="2021-02" db="EMBL/GenBank/DDBJ databases">
        <title>Psilocybe cubensis genome.</title>
        <authorList>
            <person name="Mckernan K.J."/>
            <person name="Crawford S."/>
            <person name="Trippe A."/>
            <person name="Kane L.T."/>
            <person name="Mclaughlin S."/>
        </authorList>
    </citation>
    <scope>NUCLEOTIDE SEQUENCE [LARGE SCALE GENOMIC DNA]</scope>
    <source>
        <strain evidence="11">MGC-MH-2018</strain>
    </source>
</reference>
<evidence type="ECO:0000256" key="3">
    <source>
        <dbReference type="ARBA" id="ARBA00023002"/>
    </source>
</evidence>
<gene>
    <name evidence="11" type="ORF">JR316_007129</name>
</gene>
<feature type="chain" id="PRO_5034180973" description="Laccase" evidence="7">
    <location>
        <begin position="25"/>
        <end position="567"/>
    </location>
</feature>
<dbReference type="Gene3D" id="2.60.40.420">
    <property type="entry name" value="Cupredoxins - blue copper proteins"/>
    <property type="match status" value="3"/>
</dbReference>
<feature type="domain" description="Plastocyanin-like" evidence="9">
    <location>
        <begin position="447"/>
        <end position="497"/>
    </location>
</feature>
<comment type="similarity">
    <text evidence="1">Belongs to the multicopper oxidase family.</text>
</comment>
<accession>A0A8H8CKY3</accession>
<evidence type="ECO:0000259" key="8">
    <source>
        <dbReference type="Pfam" id="PF00394"/>
    </source>
</evidence>
<dbReference type="InterPro" id="IPR011706">
    <property type="entry name" value="Cu-oxidase_C"/>
</dbReference>
<evidence type="ECO:0000256" key="6">
    <source>
        <dbReference type="ARBA" id="ARBA00023180"/>
    </source>
</evidence>
<dbReference type="GO" id="GO:0005507">
    <property type="term" value="F:copper ion binding"/>
    <property type="evidence" value="ECO:0007669"/>
    <property type="project" value="InterPro"/>
</dbReference>
<dbReference type="InterPro" id="IPR045087">
    <property type="entry name" value="Cu-oxidase_fam"/>
</dbReference>
<keyword evidence="2" id="KW-0479">Metal-binding</keyword>
<evidence type="ECO:0000256" key="4">
    <source>
        <dbReference type="ARBA" id="ARBA00023008"/>
    </source>
</evidence>
<dbReference type="InterPro" id="IPR011707">
    <property type="entry name" value="Cu-oxidase-like_N"/>
</dbReference>
<name>A0A8H8CKY3_PSICU</name>
<evidence type="ECO:0000259" key="9">
    <source>
        <dbReference type="Pfam" id="PF07731"/>
    </source>
</evidence>
<dbReference type="AlphaFoldDB" id="A0A8H8CKY3"/>
<dbReference type="GO" id="GO:0016491">
    <property type="term" value="F:oxidoreductase activity"/>
    <property type="evidence" value="ECO:0007669"/>
    <property type="project" value="UniProtKB-KW"/>
</dbReference>
<dbReference type="Pfam" id="PF07731">
    <property type="entry name" value="Cu-oxidase_2"/>
    <property type="match status" value="1"/>
</dbReference>
<evidence type="ECO:0000256" key="1">
    <source>
        <dbReference type="ARBA" id="ARBA00010609"/>
    </source>
</evidence>
<evidence type="ECO:0000259" key="10">
    <source>
        <dbReference type="Pfam" id="PF07732"/>
    </source>
</evidence>
<keyword evidence="6" id="KW-0325">Glycoprotein</keyword>
<organism evidence="11">
    <name type="scientific">Psilocybe cubensis</name>
    <name type="common">Psychedelic mushroom</name>
    <name type="synonym">Stropharia cubensis</name>
    <dbReference type="NCBI Taxonomy" id="181762"/>
    <lineage>
        <taxon>Eukaryota</taxon>
        <taxon>Fungi</taxon>
        <taxon>Dikarya</taxon>
        <taxon>Basidiomycota</taxon>
        <taxon>Agaricomycotina</taxon>
        <taxon>Agaricomycetes</taxon>
        <taxon>Agaricomycetidae</taxon>
        <taxon>Agaricales</taxon>
        <taxon>Agaricineae</taxon>
        <taxon>Strophariaceae</taxon>
        <taxon>Psilocybe</taxon>
    </lineage>
</organism>
<dbReference type="InterPro" id="IPR001117">
    <property type="entry name" value="Cu-oxidase_2nd"/>
</dbReference>
<evidence type="ECO:0008006" key="12">
    <source>
        <dbReference type="Google" id="ProtNLM"/>
    </source>
</evidence>
<dbReference type="Pfam" id="PF07732">
    <property type="entry name" value="Cu-oxidase_3"/>
    <property type="match status" value="1"/>
</dbReference>
<dbReference type="PANTHER" id="PTHR11709:SF511">
    <property type="entry name" value="LACCASE"/>
    <property type="match status" value="1"/>
</dbReference>
<dbReference type="FunFam" id="2.60.40.420:FF:000045">
    <property type="entry name" value="Laccase 2"/>
    <property type="match status" value="1"/>
</dbReference>
<proteinExistence type="inferred from homology"/>
<keyword evidence="5" id="KW-1015">Disulfide bond</keyword>
<sequence>MLFFTLVLLFSTYLPDSLFRAVSATDVNIVFDIDNSVVAPDGFSRAGVIVNGIFPGSLIQANKDDVLHIAVNDMLTDPLMRRSLSIHWHGLFQMRTASEDGPAMVNQCPVAPNHSYTYDIPLNGQAGTFWYHSHLSSQYVDGLRGPLVIYDPEDPHLSLYDVDDASTVITLADWYHNPAPGMEEIFLQGNDEPIPDSGLINGVGRYNGGPQVVRARINVIAGKRYRFRVINISAYAAFTFSIEGHDLTIIEVDGISHVPHTVGGFDIYVAQRYSVVLNANKPVANYWIRAPMTLQHSSDNENLDTRNVFAVLHYIGAPDAEPTTQADQGAQNLLQEYQLAALINPGAPGGSAPADRSIDLDFSMEVKNGRLMWEINGISYLPPDLPTMLNIIANGFSSPNNFTTTEHTFVIDRNEVIELVIHGSPNGHIHGYLDSFAQRNLMKILSLHGHAFDVVQSMQGPANYVNPPRRDVVGVGGSTVIIRFQSDNPGPWFFHCRKILLKGKLIVTHRKPTTHIILDIDWHLEAGLAVVFAERPNDQRVGPQSEIIKQTWLDLCPIYKALPADQQ</sequence>
<keyword evidence="4" id="KW-0186">Copper</keyword>
<feature type="signal peptide" evidence="7">
    <location>
        <begin position="1"/>
        <end position="24"/>
    </location>
</feature>
<dbReference type="SUPFAM" id="SSF49503">
    <property type="entry name" value="Cupredoxins"/>
    <property type="match status" value="3"/>
</dbReference>
<dbReference type="InterPro" id="IPR008972">
    <property type="entry name" value="Cupredoxin"/>
</dbReference>
<feature type="domain" description="Plastocyanin-like" evidence="10">
    <location>
        <begin position="36"/>
        <end position="153"/>
    </location>
</feature>
<feature type="domain" description="Plastocyanin-like" evidence="8">
    <location>
        <begin position="166"/>
        <end position="317"/>
    </location>
</feature>
<dbReference type="PANTHER" id="PTHR11709">
    <property type="entry name" value="MULTI-COPPER OXIDASE"/>
    <property type="match status" value="1"/>
</dbReference>
<dbReference type="Pfam" id="PF00394">
    <property type="entry name" value="Cu-oxidase"/>
    <property type="match status" value="1"/>
</dbReference>
<keyword evidence="3" id="KW-0560">Oxidoreductase</keyword>
<comment type="caution">
    <text evidence="11">The sequence shown here is derived from an EMBL/GenBank/DDBJ whole genome shotgun (WGS) entry which is preliminary data.</text>
</comment>
<dbReference type="CDD" id="cd13903">
    <property type="entry name" value="CuRO_3_Tv-LCC_like"/>
    <property type="match status" value="1"/>
</dbReference>
<dbReference type="PROSITE" id="PS00079">
    <property type="entry name" value="MULTICOPPER_OXIDASE1"/>
    <property type="match status" value="1"/>
</dbReference>
<keyword evidence="7" id="KW-0732">Signal</keyword>
<protein>
    <recommendedName>
        <fullName evidence="12">Laccase</fullName>
    </recommendedName>
</protein>